<reference evidence="2 3" key="1">
    <citation type="submission" date="2011-05" db="EMBL/GenBank/DDBJ databases">
        <title>Complete sequence of Desulfotomaculum carboxydivorans CO-1-SRB.</title>
        <authorList>
            <consortium name="US DOE Joint Genome Institute"/>
            <person name="Lucas S."/>
            <person name="Han J."/>
            <person name="Lapidus A."/>
            <person name="Cheng J.-F."/>
            <person name="Goodwin L."/>
            <person name="Pitluck S."/>
            <person name="Peters L."/>
            <person name="Mikhailova N."/>
            <person name="Lu M."/>
            <person name="Han C."/>
            <person name="Tapia R."/>
            <person name="Land M."/>
            <person name="Hauser L."/>
            <person name="Kyrpides N."/>
            <person name="Ivanova N."/>
            <person name="Pagani I."/>
            <person name="Stams A."/>
            <person name="Plugge C."/>
            <person name="Muyzer G."/>
            <person name="Kuever J."/>
            <person name="Parshina S."/>
            <person name="Ivanova A."/>
            <person name="Nazina T."/>
            <person name="Woyke T."/>
        </authorList>
    </citation>
    <scope>NUCLEOTIDE SEQUENCE [LARGE SCALE GENOMIC DNA]</scope>
    <source>
        <strain evidence="3">DSM 14880 / VKM B-2319 / CO-1-SRB</strain>
    </source>
</reference>
<evidence type="ECO:0000256" key="1">
    <source>
        <dbReference type="SAM" id="Phobius"/>
    </source>
</evidence>
<feature type="transmembrane region" description="Helical" evidence="1">
    <location>
        <begin position="52"/>
        <end position="69"/>
    </location>
</feature>
<feature type="transmembrane region" description="Helical" evidence="1">
    <location>
        <begin position="20"/>
        <end position="45"/>
    </location>
</feature>
<dbReference type="Proteomes" id="UP000009226">
    <property type="component" value="Chromosome"/>
</dbReference>
<keyword evidence="3" id="KW-1185">Reference proteome</keyword>
<keyword evidence="1" id="KW-0812">Transmembrane</keyword>
<organism evidence="2 3">
    <name type="scientific">Desulfotomaculum nigrificans (strain DSM 14880 / VKM B-2319 / CO-1-SRB)</name>
    <name type="common">Desulfotomaculum carboxydivorans</name>
    <dbReference type="NCBI Taxonomy" id="868595"/>
    <lineage>
        <taxon>Bacteria</taxon>
        <taxon>Bacillati</taxon>
        <taxon>Bacillota</taxon>
        <taxon>Clostridia</taxon>
        <taxon>Eubacteriales</taxon>
        <taxon>Desulfotomaculaceae</taxon>
        <taxon>Desulfotomaculum</taxon>
    </lineage>
</organism>
<name>F6B6Q8_DESCC</name>
<keyword evidence="1" id="KW-0472">Membrane</keyword>
<dbReference type="eggNOG" id="COG4241">
    <property type="taxonomic scope" value="Bacteria"/>
</dbReference>
<evidence type="ECO:0000313" key="3">
    <source>
        <dbReference type="Proteomes" id="UP000009226"/>
    </source>
</evidence>
<dbReference type="EMBL" id="CP002736">
    <property type="protein sequence ID" value="AEF95539.1"/>
    <property type="molecule type" value="Genomic_DNA"/>
</dbReference>
<dbReference type="STRING" id="868595.Desca_2722"/>
<dbReference type="RefSeq" id="WP_013810916.1">
    <property type="nucleotide sequence ID" value="NC_015565.1"/>
</dbReference>
<feature type="transmembrane region" description="Helical" evidence="1">
    <location>
        <begin position="213"/>
        <end position="234"/>
    </location>
</feature>
<keyword evidence="1" id="KW-1133">Transmembrane helix</keyword>
<evidence type="ECO:0000313" key="2">
    <source>
        <dbReference type="EMBL" id="AEF95539.1"/>
    </source>
</evidence>
<dbReference type="HOGENOM" id="CLU_068641_2_0_9"/>
<feature type="transmembrane region" description="Helical" evidence="1">
    <location>
        <begin position="101"/>
        <end position="123"/>
    </location>
</feature>
<accession>F6B6Q8</accession>
<dbReference type="InterPro" id="IPR018710">
    <property type="entry name" value="DUF2232"/>
</dbReference>
<protein>
    <recommendedName>
        <fullName evidence="4">DUF2232 domain-containing protein</fullName>
    </recommendedName>
</protein>
<feature type="transmembrane region" description="Helical" evidence="1">
    <location>
        <begin position="75"/>
        <end position="92"/>
    </location>
</feature>
<dbReference type="AlphaFoldDB" id="F6B6Q8"/>
<feature type="transmembrane region" description="Helical" evidence="1">
    <location>
        <begin position="246"/>
        <end position="266"/>
    </location>
</feature>
<dbReference type="PANTHER" id="PTHR41324:SF1">
    <property type="entry name" value="DUF2232 DOMAIN-CONTAINING PROTEIN"/>
    <property type="match status" value="1"/>
</dbReference>
<feature type="transmembrane region" description="Helical" evidence="1">
    <location>
        <begin position="278"/>
        <end position="300"/>
    </location>
</feature>
<evidence type="ECO:0008006" key="4">
    <source>
        <dbReference type="Google" id="ProtNLM"/>
    </source>
</evidence>
<dbReference type="PANTHER" id="PTHR41324">
    <property type="entry name" value="MEMBRANE PROTEIN-RELATED"/>
    <property type="match status" value="1"/>
</dbReference>
<gene>
    <name evidence="2" type="ordered locus">Desca_2722</name>
</gene>
<sequence>MASFLNTRALVEGAFMAGLTTVMGLLGIIIPPILIVMPIPLAVLVMRRDLRVAVLSLAVTGILMTILYANPLQAAVLLIQFGPLGLVLGLLYKNYVTAGHALVTASLISVIASVAVIALVFLIGELNLATLQAAANTSLDKVFQMYQQAGLSVPPEEQKLLRDSIKTAVSLLPAIWVLSSVLSTVLTYIIGSKVLKRLGYKVSALPPFSQWRLPWYSIWGLILGLSFFMAGAKFNLNWLNITGQNLLMIFGFSFFVVGLSVVVYYFKVLPLSKPFKTIMIVLLFIYIGFMYWAVAVLGIFDAIFNIRRPLINKEI</sequence>
<feature type="transmembrane region" description="Helical" evidence="1">
    <location>
        <begin position="171"/>
        <end position="192"/>
    </location>
</feature>
<proteinExistence type="predicted"/>
<dbReference type="KEGG" id="dca:Desca_2722"/>
<dbReference type="Pfam" id="PF09991">
    <property type="entry name" value="DUF2232"/>
    <property type="match status" value="1"/>
</dbReference>